<evidence type="ECO:0000259" key="6">
    <source>
        <dbReference type="PROSITE" id="PS50189"/>
    </source>
</evidence>
<evidence type="ECO:0000313" key="7">
    <source>
        <dbReference type="EMBL" id="CAK8698072.1"/>
    </source>
</evidence>
<dbReference type="Gene3D" id="2.60.40.1930">
    <property type="match status" value="3"/>
</dbReference>
<dbReference type="InterPro" id="IPR050473">
    <property type="entry name" value="A2M/Complement_sys"/>
</dbReference>
<proteinExistence type="predicted"/>
<dbReference type="PROSITE" id="PS00477">
    <property type="entry name" value="ALPHA_2_MACROGLOBULIN"/>
    <property type="match status" value="1"/>
</dbReference>
<comment type="subcellular location">
    <subcellularLocation>
        <location evidence="1">Secreted</location>
    </subcellularLocation>
</comment>
<dbReference type="Pfam" id="PF01759">
    <property type="entry name" value="NTR"/>
    <property type="match status" value="1"/>
</dbReference>
<feature type="chain" id="PRO_5047083747" description="NTR domain-containing protein" evidence="5">
    <location>
        <begin position="19"/>
        <end position="1765"/>
    </location>
</feature>
<dbReference type="InterPro" id="IPR001599">
    <property type="entry name" value="Macroglobln_a2"/>
</dbReference>
<dbReference type="SMART" id="SM01359">
    <property type="entry name" value="A2M_N_2"/>
    <property type="match status" value="1"/>
</dbReference>
<evidence type="ECO:0000256" key="4">
    <source>
        <dbReference type="ARBA" id="ARBA00023157"/>
    </source>
</evidence>
<keyword evidence="2" id="KW-0964">Secreted</keyword>
<name>A0ABP0H2G8_CLALP</name>
<keyword evidence="4" id="KW-1015">Disulfide bond</keyword>
<dbReference type="SMART" id="SM01361">
    <property type="entry name" value="A2M_recep"/>
    <property type="match status" value="1"/>
</dbReference>
<dbReference type="InterPro" id="IPR041555">
    <property type="entry name" value="MG3"/>
</dbReference>
<dbReference type="SMART" id="SM01419">
    <property type="entry name" value="Thiol-ester_cl"/>
    <property type="match status" value="1"/>
</dbReference>
<dbReference type="InterPro" id="IPR019742">
    <property type="entry name" value="MacrogloblnA2_CS"/>
</dbReference>
<dbReference type="Gene3D" id="2.20.130.20">
    <property type="match status" value="1"/>
</dbReference>
<dbReference type="InterPro" id="IPR047565">
    <property type="entry name" value="Alpha-macroglob_thiol-ester_cl"/>
</dbReference>
<dbReference type="Gene3D" id="2.60.40.10">
    <property type="entry name" value="Immunoglobulins"/>
    <property type="match status" value="2"/>
</dbReference>
<gene>
    <name evidence="7" type="ORF">CVLEPA_LOCUS31546</name>
</gene>
<dbReference type="EMBL" id="CAWYQH010000174">
    <property type="protein sequence ID" value="CAK8698072.1"/>
    <property type="molecule type" value="Genomic_DNA"/>
</dbReference>
<dbReference type="Pfam" id="PF17790">
    <property type="entry name" value="MG1"/>
    <property type="match status" value="1"/>
</dbReference>
<dbReference type="Gene3D" id="2.40.50.120">
    <property type="match status" value="1"/>
</dbReference>
<dbReference type="InterPro" id="IPR041425">
    <property type="entry name" value="C3/4/5_MG1"/>
</dbReference>
<dbReference type="SMART" id="SM00643">
    <property type="entry name" value="C345C"/>
    <property type="match status" value="1"/>
</dbReference>
<dbReference type="Pfam" id="PF01835">
    <property type="entry name" value="MG2"/>
    <property type="match status" value="1"/>
</dbReference>
<dbReference type="Gene3D" id="2.60.120.1540">
    <property type="match status" value="1"/>
</dbReference>
<evidence type="ECO:0000256" key="2">
    <source>
        <dbReference type="ARBA" id="ARBA00022525"/>
    </source>
</evidence>
<keyword evidence="5" id="KW-0732">Signal</keyword>
<dbReference type="InterPro" id="IPR002890">
    <property type="entry name" value="MG2"/>
</dbReference>
<reference evidence="7 8" key="1">
    <citation type="submission" date="2024-02" db="EMBL/GenBank/DDBJ databases">
        <authorList>
            <person name="Daric V."/>
            <person name="Darras S."/>
        </authorList>
    </citation>
    <scope>NUCLEOTIDE SEQUENCE [LARGE SCALE GENOMIC DNA]</scope>
</reference>
<keyword evidence="8" id="KW-1185">Reference proteome</keyword>
<organism evidence="7 8">
    <name type="scientific">Clavelina lepadiformis</name>
    <name type="common">Light-bulb sea squirt</name>
    <name type="synonym">Ascidia lepadiformis</name>
    <dbReference type="NCBI Taxonomy" id="159417"/>
    <lineage>
        <taxon>Eukaryota</taxon>
        <taxon>Metazoa</taxon>
        <taxon>Chordata</taxon>
        <taxon>Tunicata</taxon>
        <taxon>Ascidiacea</taxon>
        <taxon>Aplousobranchia</taxon>
        <taxon>Clavelinidae</taxon>
        <taxon>Clavelina</taxon>
    </lineage>
</organism>
<dbReference type="Gene3D" id="6.20.50.160">
    <property type="match status" value="1"/>
</dbReference>
<dbReference type="InterPro" id="IPR018933">
    <property type="entry name" value="Netrin_module_non-TIMP"/>
</dbReference>
<dbReference type="Gene3D" id="1.50.10.20">
    <property type="match status" value="1"/>
</dbReference>
<comment type="caution">
    <text evidence="7">The sequence shown here is derived from an EMBL/GenBank/DDBJ whole genome shotgun (WGS) entry which is preliminary data.</text>
</comment>
<dbReference type="PANTHER" id="PTHR11412">
    <property type="entry name" value="MACROGLOBULIN / COMPLEMENT"/>
    <property type="match status" value="1"/>
</dbReference>
<dbReference type="SUPFAM" id="SSF48239">
    <property type="entry name" value="Terpenoid cyclases/Protein prenyltransferases"/>
    <property type="match status" value="1"/>
</dbReference>
<dbReference type="Pfam" id="PF07677">
    <property type="entry name" value="A2M_recep"/>
    <property type="match status" value="1"/>
</dbReference>
<feature type="signal peptide" evidence="5">
    <location>
        <begin position="1"/>
        <end position="18"/>
    </location>
</feature>
<sequence length="1765" mass="199194">MKMYSVLFVAFLFYKASALEHTIVTPRAFRIGVWENVILNLHDYEAATVSAYLQDLPRRQNVFSESDDLEFNSAKDQPIVLPMRVRSEDILDFRQQQKVALIIEVSGSKQDFTEEVEVLVTKESGYLFITTDQPAYKPNAQVIARVFPLNQLMRQEDKIIVTMTIKTPDGVGLHRTNKLLPADDFIEIFYKLSETPEIGTWFIEANYTTNGYETSTQTTFSVKRYVLPTYQVSIIPDQNFALLSDDAIRGTIRATYSYGEPVDGSYFFSMKLRRTPSSAPVEIYTKPDEDRGTATISNGRKTYSVSMDYVRNALLEGEDLPTLVANKAAVFIEVTVRGEAEGVLESAVSDDLPFLTSPYVIDTQRASKYYTPGLAYILQVDTMDALKMKPAPNVDLLIRVGAEEFETTSDVRGNINYQLDFAGSEPQDLFITTRDPALNDADQTDVSLAIRPYSSPSTSYLQIETTRSVASVGEPAFFITFKFNKNVKEIRYYVVARGSIVHWNINTPRENNVESSEQLAITQKMVPSARIVAYYLQGTEIVSNSAWFDVVDQCKEELVVQVPDTVTPGERFDMQISGSPNARVSISGVDRAAYFLYDESRLTRERMFEKMEEYDQGCVRHGGANGQNVFKEAGLSLTTSTIRTPPVDSLSCENEGQSRKKRQILAALEDDESLFCGRDGRLPPALPDETCTDRAVRCEINYPDNPTCCEQFLEECIIATKARHLALIRGIAGRSGANRDAAQRSVANVRKDFQESLIFTTITLDQDGNHALLRKSRDSITIFDIDAVSMADEQDGFCIAEPTELRVFKDVFIQLYTPYSLKKREQATIKYSIFNYDKNNAYEVLVYVKIEKQDDLDTLCSHFPAGNFEYVIQHSVESEGTASGSFTVLPLRIPDQETASIEMQIRNARTNQILDTILKEVLIEDAGQIQDTYGSYAIDLKHDLRQEFDIHFDFPDNFVPGTRKCWIYAYVNFLGPSIEIDEVTQEPRNIESIFRMPTGCGEQSLLKAGPNIYAHMYLEQAGKLVEGTPAYEASLAKMRQGYGIQMGYRSNKVGKRAFAVYAHHDPSTWLNAFADKVYSKAKDYATDIDIRPVCSSLEWLLGEQENDGSFRELKRVYHREMHGAVGGKLTLTAYVLITLLETRSRCLNDLNSRIEDSIERAINYLETNENHVTFQQRPYALAILSYALALNNPYSPFARRMNDRLLSLRRVTDNQQVYWKGRPASEIAGTHLHAYWYKTRPQAIDVEATAYALLAQVEIAKANNPVLQTSIDLTRKIVLWLIGQRNEGGAFISTQDTVIGLQALATYEIWIDGVDANDEPVDISLRLNSAVDTTWHNPGEEIRLDISNERFKIEKRVPEDVKNTGGLSVTATGNGEGIVSYRCVYRTVVDEESCHFQINHNVIITNWDEVERNRVPMIIKITITVEKRVGDPAQMSIIEVGLLSGFSAVEQTIQRLATEQVADGMVDRYEITDQNVVLYLPEITAEGVTVAFDMIQNIPVARPEPANIKVYDYYEPSIHCGQFYTLPENLPNLRTANCEQGNDDALCKCAEGGCVTCRSRAQQLEGATCLDGAEEDCAICNGNVCFNAFTAACKSNFLYIINVTSVPEIGDIFYSFKGTIKDILKRGDDPNVAKNSEATFYTRSDCFRNCRDESLEEAARNNDNADGSYFGQGNLLIVMGNAPDSNERNGVRMHNYRLDENAVIERWIPDERCERAKKNKRRLHCDDPNHPKTERQEERCERFTKLAKACDNFDLLQRRLEEGCD</sequence>
<dbReference type="Gene3D" id="2.60.40.690">
    <property type="entry name" value="Alpha-macroglobulin, receptor-binding domain"/>
    <property type="match status" value="1"/>
</dbReference>
<dbReference type="PROSITE" id="PS50189">
    <property type="entry name" value="NTR"/>
    <property type="match status" value="1"/>
</dbReference>
<dbReference type="InterPro" id="IPR009048">
    <property type="entry name" value="A-macroglobulin_rcpt-bd"/>
</dbReference>
<feature type="domain" description="NTR" evidence="6">
    <location>
        <begin position="1577"/>
        <end position="1725"/>
    </location>
</feature>
<dbReference type="InterPro" id="IPR036595">
    <property type="entry name" value="A-macroglobulin_rcpt-bd_sf"/>
</dbReference>
<dbReference type="SUPFAM" id="SSF49410">
    <property type="entry name" value="Alpha-macroglobulin receptor domain"/>
    <property type="match status" value="1"/>
</dbReference>
<dbReference type="InterPro" id="IPR008993">
    <property type="entry name" value="TIMP-like_OB-fold"/>
</dbReference>
<dbReference type="InterPro" id="IPR013783">
    <property type="entry name" value="Ig-like_fold"/>
</dbReference>
<dbReference type="InterPro" id="IPR011626">
    <property type="entry name" value="Alpha-macroglobulin_TED"/>
</dbReference>
<evidence type="ECO:0000256" key="1">
    <source>
        <dbReference type="ARBA" id="ARBA00004613"/>
    </source>
</evidence>
<dbReference type="InterPro" id="IPR011625">
    <property type="entry name" value="A2M_N_BRD"/>
</dbReference>
<dbReference type="Pfam" id="PF00207">
    <property type="entry name" value="A2M"/>
    <property type="match status" value="1"/>
</dbReference>
<keyword evidence="3" id="KW-0882">Thioester bond</keyword>
<dbReference type="SMART" id="SM01360">
    <property type="entry name" value="A2M"/>
    <property type="match status" value="1"/>
</dbReference>
<protein>
    <recommendedName>
        <fullName evidence="6">NTR domain-containing protein</fullName>
    </recommendedName>
</protein>
<dbReference type="CDD" id="cd02896">
    <property type="entry name" value="complement_C3_C4_C5"/>
    <property type="match status" value="1"/>
</dbReference>
<dbReference type="InterPro" id="IPR001134">
    <property type="entry name" value="Netrin_domain"/>
</dbReference>
<dbReference type="SUPFAM" id="SSF50242">
    <property type="entry name" value="TIMP-like"/>
    <property type="match status" value="1"/>
</dbReference>
<evidence type="ECO:0000313" key="8">
    <source>
        <dbReference type="Proteomes" id="UP001642483"/>
    </source>
</evidence>
<evidence type="ECO:0000256" key="5">
    <source>
        <dbReference type="SAM" id="SignalP"/>
    </source>
</evidence>
<dbReference type="InterPro" id="IPR008930">
    <property type="entry name" value="Terpenoid_cyclase/PrenylTrfase"/>
</dbReference>
<dbReference type="Proteomes" id="UP001642483">
    <property type="component" value="Unassembled WGS sequence"/>
</dbReference>
<dbReference type="Pfam" id="PF07703">
    <property type="entry name" value="A2M_BRD"/>
    <property type="match status" value="1"/>
</dbReference>
<evidence type="ECO:0000256" key="3">
    <source>
        <dbReference type="ARBA" id="ARBA00022966"/>
    </source>
</evidence>
<dbReference type="PANTHER" id="PTHR11412:SF166">
    <property type="entry name" value="NTR DOMAIN-CONTAINING PROTEIN"/>
    <property type="match status" value="1"/>
</dbReference>
<accession>A0ABP0H2G8</accession>
<dbReference type="Pfam" id="PF07678">
    <property type="entry name" value="TED_complement"/>
    <property type="match status" value="1"/>
</dbReference>
<dbReference type="Pfam" id="PF17791">
    <property type="entry name" value="MG3"/>
    <property type="match status" value="1"/>
</dbReference>
<dbReference type="Gene3D" id="2.60.40.1940">
    <property type="match status" value="1"/>
</dbReference>